<gene>
    <name evidence="1" type="ORF">HNP52_002330</name>
</gene>
<evidence type="ECO:0000313" key="1">
    <source>
        <dbReference type="EMBL" id="MBB4839261.1"/>
    </source>
</evidence>
<name>A0A7W7K1E9_9SPHN</name>
<accession>A0A7W7K1E9</accession>
<protein>
    <submittedName>
        <fullName evidence="1">Uncharacterized protein</fullName>
    </submittedName>
</protein>
<keyword evidence="2" id="KW-1185">Reference proteome</keyword>
<organism evidence="1 2">
    <name type="scientific">Sphingomonas kyeonggiensis</name>
    <dbReference type="NCBI Taxonomy" id="1268553"/>
    <lineage>
        <taxon>Bacteria</taxon>
        <taxon>Pseudomonadati</taxon>
        <taxon>Pseudomonadota</taxon>
        <taxon>Alphaproteobacteria</taxon>
        <taxon>Sphingomonadales</taxon>
        <taxon>Sphingomonadaceae</taxon>
        <taxon>Sphingomonas</taxon>
    </lineage>
</organism>
<sequence length="55" mass="6111">MVTNEIYIIVRDAIKAAGQQSGQLYEPGQESHYQALAAVMALRKAGYEVTKRLDN</sequence>
<dbReference type="Proteomes" id="UP000575241">
    <property type="component" value="Unassembled WGS sequence"/>
</dbReference>
<comment type="caution">
    <text evidence="1">The sequence shown here is derived from an EMBL/GenBank/DDBJ whole genome shotgun (WGS) entry which is preliminary data.</text>
</comment>
<dbReference type="RefSeq" id="WP_184167049.1">
    <property type="nucleotide sequence ID" value="NZ_JACHLN010000002.1"/>
</dbReference>
<evidence type="ECO:0000313" key="2">
    <source>
        <dbReference type="Proteomes" id="UP000575241"/>
    </source>
</evidence>
<proteinExistence type="predicted"/>
<dbReference type="AlphaFoldDB" id="A0A7W7K1E9"/>
<dbReference type="EMBL" id="JACHLN010000002">
    <property type="protein sequence ID" value="MBB4839261.1"/>
    <property type="molecule type" value="Genomic_DNA"/>
</dbReference>
<reference evidence="1 2" key="1">
    <citation type="submission" date="2020-08" db="EMBL/GenBank/DDBJ databases">
        <title>Functional genomics of gut bacteria from endangered species of beetles.</title>
        <authorList>
            <person name="Carlos-Shanley C."/>
        </authorList>
    </citation>
    <scope>NUCLEOTIDE SEQUENCE [LARGE SCALE GENOMIC DNA]</scope>
    <source>
        <strain evidence="1 2">S00224</strain>
    </source>
</reference>